<dbReference type="PANTHER" id="PTHR44499:SF1">
    <property type="entry name" value="JOUBERIN"/>
    <property type="match status" value="1"/>
</dbReference>
<dbReference type="VEuPathDB" id="TrichDB:TRFO_20376"/>
<dbReference type="SUPFAM" id="SSF50978">
    <property type="entry name" value="WD40 repeat-like"/>
    <property type="match status" value="1"/>
</dbReference>
<name>A0A1J4KL30_9EUKA</name>
<dbReference type="RefSeq" id="XP_068363542.1">
    <property type="nucleotide sequence ID" value="XM_068501361.1"/>
</dbReference>
<evidence type="ECO:0000313" key="3">
    <source>
        <dbReference type="EMBL" id="OHT10406.1"/>
    </source>
</evidence>
<feature type="repeat" description="WD" evidence="1">
    <location>
        <begin position="360"/>
        <end position="402"/>
    </location>
</feature>
<dbReference type="Pfam" id="PF00400">
    <property type="entry name" value="WD40"/>
    <property type="match status" value="4"/>
</dbReference>
<evidence type="ECO:0000256" key="2">
    <source>
        <dbReference type="SAM" id="MobiDB-lite"/>
    </source>
</evidence>
<feature type="repeat" description="WD" evidence="1">
    <location>
        <begin position="510"/>
        <end position="540"/>
    </location>
</feature>
<keyword evidence="4" id="KW-1185">Reference proteome</keyword>
<feature type="region of interest" description="Disordered" evidence="2">
    <location>
        <begin position="587"/>
        <end position="611"/>
    </location>
</feature>
<evidence type="ECO:0000313" key="4">
    <source>
        <dbReference type="Proteomes" id="UP000179807"/>
    </source>
</evidence>
<feature type="repeat" description="WD" evidence="1">
    <location>
        <begin position="403"/>
        <end position="437"/>
    </location>
</feature>
<dbReference type="GeneID" id="94836065"/>
<protein>
    <submittedName>
        <fullName evidence="3">Uncharacterized protein</fullName>
    </submittedName>
</protein>
<dbReference type="GO" id="GO:0036064">
    <property type="term" value="C:ciliary basal body"/>
    <property type="evidence" value="ECO:0007669"/>
    <property type="project" value="TreeGrafter"/>
</dbReference>
<comment type="caution">
    <text evidence="3">The sequence shown here is derived from an EMBL/GenBank/DDBJ whole genome shotgun (WGS) entry which is preliminary data.</text>
</comment>
<reference evidence="3" key="1">
    <citation type="submission" date="2016-10" db="EMBL/GenBank/DDBJ databases">
        <authorList>
            <person name="Benchimol M."/>
            <person name="Almeida L.G."/>
            <person name="Vasconcelos A.T."/>
            <person name="Perreira-Neves A."/>
            <person name="Rosa I.A."/>
            <person name="Tasca T."/>
            <person name="Bogo M.R."/>
            <person name="de Souza W."/>
        </authorList>
    </citation>
    <scope>NUCLEOTIDE SEQUENCE [LARGE SCALE GENOMIC DNA]</scope>
    <source>
        <strain evidence="3">K</strain>
    </source>
</reference>
<dbReference type="InterPro" id="IPR001680">
    <property type="entry name" value="WD40_rpt"/>
</dbReference>
<dbReference type="InterPro" id="IPR052803">
    <property type="entry name" value="Cilium-Associated_Jouberin"/>
</dbReference>
<dbReference type="GO" id="GO:0044458">
    <property type="term" value="P:motile cilium assembly"/>
    <property type="evidence" value="ECO:0007669"/>
    <property type="project" value="TreeGrafter"/>
</dbReference>
<organism evidence="3 4">
    <name type="scientific">Tritrichomonas foetus</name>
    <dbReference type="NCBI Taxonomy" id="1144522"/>
    <lineage>
        <taxon>Eukaryota</taxon>
        <taxon>Metamonada</taxon>
        <taxon>Parabasalia</taxon>
        <taxon>Tritrichomonadida</taxon>
        <taxon>Tritrichomonadidae</taxon>
        <taxon>Tritrichomonas</taxon>
    </lineage>
</organism>
<dbReference type="InterPro" id="IPR036322">
    <property type="entry name" value="WD40_repeat_dom_sf"/>
</dbReference>
<dbReference type="EMBL" id="MLAK01000613">
    <property type="protein sequence ID" value="OHT10406.1"/>
    <property type="molecule type" value="Genomic_DNA"/>
</dbReference>
<dbReference type="PROSITE" id="PS50294">
    <property type="entry name" value="WD_REPEATS_REGION"/>
    <property type="match status" value="2"/>
</dbReference>
<feature type="compositionally biased region" description="Polar residues" evidence="2">
    <location>
        <begin position="592"/>
        <end position="611"/>
    </location>
</feature>
<dbReference type="Gene3D" id="2.130.10.10">
    <property type="entry name" value="YVTN repeat-like/Quinoprotein amine dehydrogenase"/>
    <property type="match status" value="1"/>
</dbReference>
<dbReference type="AlphaFoldDB" id="A0A1J4KL30"/>
<dbReference type="InterPro" id="IPR015943">
    <property type="entry name" value="WD40/YVTN_repeat-like_dom_sf"/>
</dbReference>
<dbReference type="SMART" id="SM00320">
    <property type="entry name" value="WD40"/>
    <property type="match status" value="6"/>
</dbReference>
<dbReference type="PANTHER" id="PTHR44499">
    <property type="entry name" value="JOUBERIN"/>
    <property type="match status" value="1"/>
</dbReference>
<feature type="repeat" description="WD" evidence="1">
    <location>
        <begin position="318"/>
        <end position="349"/>
    </location>
</feature>
<accession>A0A1J4KL30</accession>
<sequence length="611" mass="68591">MYVKHLMGDEIFSIRVVGSTELISNLPLENVVVRVSIVQELTGELLKKSKKSDKTFSQYEKSAVIPQCQTRGINCTKLRSLSAIWNETFLFNEPIKSILHSDVAIIFEIIDCTIHKGLSGFHPVAWGFLKTKYQNKEISIVNKKSVLQLFKYPNNFNTSLQTGNSLVLPVVSLLPKKEKTDARLTVEILEKEPMDFAEVERRPASVFEKEVGYKTVDELLDSDYDENNNNNLTNNNIESEARKDMSLDSSRMIGRRCAVPRILCNQIPAGENGALCLRFNHDGSLLAAAVQVDNQYNIQLYARQNNITNSPMQLICTFPAHLDLIHELTFSANDKYLLSVSSDGMAKVWLTDGTTKPKAVLPHSNFIYTGKFHPLEDEIIATAGFEGTIKLWDRKTEKCLTTLSQHKARVNSIVFSPNGKQLFCGDANGCISVWDVDFSEHDPEKTKLQKFVIEGEIKGCCITHLDMGKSNLSLLVHTQDNIVRNFETKVMVPSQRYVGASCSKFRMESSFSPDGSYVIAGSENGSVMLWSVKGSDPVPVIEWNRKFSYPVTTIAWNPTDDMVAFSSFGSGQPILIFVDKPVNLPRKKRIPSRNQSRNFYSSSRSTPKTTP</sequence>
<keyword evidence="1" id="KW-0853">WD repeat</keyword>
<dbReference type="PROSITE" id="PS50082">
    <property type="entry name" value="WD_REPEATS_2"/>
    <property type="match status" value="4"/>
</dbReference>
<evidence type="ECO:0000256" key="1">
    <source>
        <dbReference type="PROSITE-ProRule" id="PRU00221"/>
    </source>
</evidence>
<dbReference type="Proteomes" id="UP000179807">
    <property type="component" value="Unassembled WGS sequence"/>
</dbReference>
<dbReference type="OrthoDB" id="2096344at2759"/>
<proteinExistence type="predicted"/>
<gene>
    <name evidence="3" type="ORF">TRFO_20376</name>
</gene>